<protein>
    <recommendedName>
        <fullName evidence="7">Class I SAM-dependent methyltransferase</fullName>
    </recommendedName>
</protein>
<keyword evidence="2" id="KW-0808">Transferase</keyword>
<evidence type="ECO:0000256" key="4">
    <source>
        <dbReference type="SAM" id="Phobius"/>
    </source>
</evidence>
<keyword evidence="3" id="KW-0949">S-adenosyl-L-methionine</keyword>
<dbReference type="InterPro" id="IPR026170">
    <property type="entry name" value="FAM173A/B"/>
</dbReference>
<gene>
    <name evidence="5" type="ORF">NM686_001245</name>
</gene>
<dbReference type="InterPro" id="IPR029063">
    <property type="entry name" value="SAM-dependent_MTases_sf"/>
</dbReference>
<evidence type="ECO:0008006" key="7">
    <source>
        <dbReference type="Google" id="ProtNLM"/>
    </source>
</evidence>
<evidence type="ECO:0000313" key="5">
    <source>
        <dbReference type="EMBL" id="WAR45163.1"/>
    </source>
</evidence>
<name>A0ABY7GKZ6_9GAMM</name>
<feature type="transmembrane region" description="Helical" evidence="4">
    <location>
        <begin position="37"/>
        <end position="52"/>
    </location>
</feature>
<dbReference type="SUPFAM" id="SSF53335">
    <property type="entry name" value="S-adenosyl-L-methionine-dependent methyltransferases"/>
    <property type="match status" value="1"/>
</dbReference>
<dbReference type="Gene3D" id="3.40.50.150">
    <property type="entry name" value="Vaccinia Virus protein VP39"/>
    <property type="match status" value="1"/>
</dbReference>
<keyword evidence="6" id="KW-1185">Reference proteome</keyword>
<evidence type="ECO:0000256" key="2">
    <source>
        <dbReference type="ARBA" id="ARBA00022679"/>
    </source>
</evidence>
<proteinExistence type="predicted"/>
<reference evidence="5" key="1">
    <citation type="submission" date="2022-11" db="EMBL/GenBank/DDBJ databases">
        <title>Methylomonas rapida sp. nov., Carotenoid-Producing Obligate Methanotrophs with High Growth Characteristics and Biotechnological Potential.</title>
        <authorList>
            <person name="Tikhonova E.N."/>
            <person name="Suleimanov R.Z."/>
            <person name="Miroshnikov K."/>
            <person name="Oshkin I.Y."/>
            <person name="Belova S.E."/>
            <person name="Danilova O.V."/>
            <person name="Ashikhmin A."/>
            <person name="Konopkin A."/>
            <person name="But S.Y."/>
            <person name="Khmelenina V.N."/>
            <person name="Kuznetsov N."/>
            <person name="Pimenov N.V."/>
            <person name="Dedysh S.N."/>
        </authorList>
    </citation>
    <scope>NUCLEOTIDE SEQUENCE</scope>
    <source>
        <strain evidence="5">MP1</strain>
    </source>
</reference>
<evidence type="ECO:0000256" key="3">
    <source>
        <dbReference type="ARBA" id="ARBA00022691"/>
    </source>
</evidence>
<dbReference type="Proteomes" id="UP001162780">
    <property type="component" value="Chromosome"/>
</dbReference>
<organism evidence="5 6">
    <name type="scientific">Methylomonas rapida</name>
    <dbReference type="NCBI Taxonomy" id="2963939"/>
    <lineage>
        <taxon>Bacteria</taxon>
        <taxon>Pseudomonadati</taxon>
        <taxon>Pseudomonadota</taxon>
        <taxon>Gammaproteobacteria</taxon>
        <taxon>Methylococcales</taxon>
        <taxon>Methylococcaceae</taxon>
        <taxon>Methylomonas</taxon>
    </lineage>
</organism>
<keyword evidence="4" id="KW-0812">Transmembrane</keyword>
<accession>A0ABY7GKZ6</accession>
<evidence type="ECO:0000313" key="6">
    <source>
        <dbReference type="Proteomes" id="UP001162780"/>
    </source>
</evidence>
<feature type="transmembrane region" description="Helical" evidence="4">
    <location>
        <begin position="59"/>
        <end position="76"/>
    </location>
</feature>
<dbReference type="EMBL" id="CP113517">
    <property type="protein sequence ID" value="WAR45163.1"/>
    <property type="molecule type" value="Genomic_DNA"/>
</dbReference>
<keyword evidence="1" id="KW-0489">Methyltransferase</keyword>
<keyword evidence="4" id="KW-0472">Membrane</keyword>
<dbReference type="PANTHER" id="PTHR13610">
    <property type="entry name" value="METHYLTRANSFERASE DOMAIN-CONTAINING PROTEIN"/>
    <property type="match status" value="1"/>
</dbReference>
<evidence type="ECO:0000256" key="1">
    <source>
        <dbReference type="ARBA" id="ARBA00022603"/>
    </source>
</evidence>
<feature type="transmembrane region" description="Helical" evidence="4">
    <location>
        <begin position="82"/>
        <end position="100"/>
    </location>
</feature>
<sequence>MPRIVGLQPIKALICQILALLCVLALAGRLARFGLSPGWIIGVQGLLAALLSRGFGQPVWWLPIHLSFLPAAWLLVQHPLPAWLYPMALLLSLLVFWGTFKGEVPLFLSSTKVAEALSVIVETEQADSLIDLGAGLGSVVTPLARMNPRLKITAVENAPLPWLILAWRCRHLPNVTVIRNNFWQCGLADYAIVFAFLSPAVMRRLGEKCRREMPKGSLLLSSSFPVPAWTADEIIELSDSRATLLYCYRLSATGCLLD</sequence>
<dbReference type="RefSeq" id="WP_255190132.1">
    <property type="nucleotide sequence ID" value="NZ_CP113517.1"/>
</dbReference>
<keyword evidence="4" id="KW-1133">Transmembrane helix</keyword>
<dbReference type="PANTHER" id="PTHR13610:SF9">
    <property type="entry name" value="FI06469P"/>
    <property type="match status" value="1"/>
</dbReference>